<gene>
    <name evidence="1" type="ORF">BAY60_02190</name>
</gene>
<sequence length="175" mass="17476">MKGKLGRAIAALAAGALLAVTASGVAAAGTSGGGKGTSSTQAAADQVLQLRDDLTRAAYAGDVGRTQDTLAKLDPVLADLAAGQQYSIQADAQQRADTAHRYSTETSRVLADPNAEVVQVPDVPLPEIPDLPPPLTAVSDLLKAVLGAVTGLLSSLLGGGVPALPVPETPELPAP</sequence>
<protein>
    <submittedName>
        <fullName evidence="1">Uncharacterized protein</fullName>
    </submittedName>
</protein>
<evidence type="ECO:0000313" key="2">
    <source>
        <dbReference type="Proteomes" id="UP000249915"/>
    </source>
</evidence>
<comment type="caution">
    <text evidence="1">The sequence shown here is derived from an EMBL/GenBank/DDBJ whole genome shotgun (WGS) entry which is preliminary data.</text>
</comment>
<reference evidence="1 2" key="1">
    <citation type="submission" date="2016-07" db="EMBL/GenBank/DDBJ databases">
        <title>Draft genome sequence of Prauserella muralis DSM 45305, isolated from a mould-covered wall in an indoor environment.</title>
        <authorList>
            <person name="Ruckert C."/>
            <person name="Albersmeier A."/>
            <person name="Jiang C.-L."/>
            <person name="Jiang Y."/>
            <person name="Kalinowski J."/>
            <person name="Schneider O."/>
            <person name="Winkler A."/>
            <person name="Zotchev S.B."/>
        </authorList>
    </citation>
    <scope>NUCLEOTIDE SEQUENCE [LARGE SCALE GENOMIC DNA]</scope>
    <source>
        <strain evidence="1 2">DSM 45305</strain>
    </source>
</reference>
<proteinExistence type="predicted"/>
<accession>A0A2V4B7K4</accession>
<keyword evidence="2" id="KW-1185">Reference proteome</keyword>
<dbReference type="AlphaFoldDB" id="A0A2V4B7K4"/>
<organism evidence="1 2">
    <name type="scientific">Prauserella muralis</name>
    <dbReference type="NCBI Taxonomy" id="588067"/>
    <lineage>
        <taxon>Bacteria</taxon>
        <taxon>Bacillati</taxon>
        <taxon>Actinomycetota</taxon>
        <taxon>Actinomycetes</taxon>
        <taxon>Pseudonocardiales</taxon>
        <taxon>Pseudonocardiaceae</taxon>
        <taxon>Prauserella</taxon>
    </lineage>
</organism>
<dbReference type="RefSeq" id="WP_112279267.1">
    <property type="nucleotide sequence ID" value="NZ_MASW01000001.1"/>
</dbReference>
<dbReference type="EMBL" id="MASW01000001">
    <property type="protein sequence ID" value="PXY31238.1"/>
    <property type="molecule type" value="Genomic_DNA"/>
</dbReference>
<dbReference type="OrthoDB" id="3629183at2"/>
<name>A0A2V4B7K4_9PSEU</name>
<evidence type="ECO:0000313" key="1">
    <source>
        <dbReference type="EMBL" id="PXY31238.1"/>
    </source>
</evidence>
<dbReference type="Proteomes" id="UP000249915">
    <property type="component" value="Unassembled WGS sequence"/>
</dbReference>